<dbReference type="InterPro" id="IPR032710">
    <property type="entry name" value="NTF2-like_dom_sf"/>
</dbReference>
<dbReference type="KEGG" id="syn:slr2144"/>
<gene>
    <name evidence="1" type="ordered locus">slr2144</name>
</gene>
<sequence length="301" mass="33503">MPSPLTSPWLIRSHRHPSSTALKFDQNMISQPQGFTRLSRSSHRFFPARWLMAFGWGVGLMALGSLPLNAATIAQGNVTERQVRALIEQFDAVANQHNTDRLGEIYSPEFSNSDGLTFAQMETTLQQLWETYGNLTYSTELKNWKQDGQAVVVETLTTIQGERPWLGRTAQLNGQITSRQTFVQNKLVRQEVLTEKMTLTAGDNPPEVDVNLPQQVQAGQEFDFDVVLRQPIGDDLLAGTAFSQKIDPNNYVDPSQVKLELLQAGGLFKRAIAGNDPQWLSALLVTPEGMVLVTQRLAVVP</sequence>
<dbReference type="Proteomes" id="UP000001425">
    <property type="component" value="Chromosome"/>
</dbReference>
<dbReference type="Gene3D" id="3.10.450.50">
    <property type="match status" value="1"/>
</dbReference>
<dbReference type="EMBL" id="BA000022">
    <property type="protein sequence ID" value="BAA17727.1"/>
    <property type="molecule type" value="Genomic_DNA"/>
</dbReference>
<evidence type="ECO:0000313" key="2">
    <source>
        <dbReference type="Proteomes" id="UP000001425"/>
    </source>
</evidence>
<dbReference type="eggNOG" id="ENOG502Z83E">
    <property type="taxonomic scope" value="Bacteria"/>
</dbReference>
<dbReference type="IntAct" id="P73681">
    <property type="interactions" value="3"/>
</dbReference>
<dbReference type="GO" id="GO:0030288">
    <property type="term" value="C:outer membrane-bounded periplasmic space"/>
    <property type="evidence" value="ECO:0007005"/>
    <property type="project" value="UniProtKB"/>
</dbReference>
<keyword evidence="2" id="KW-1185">Reference proteome</keyword>
<dbReference type="AlphaFoldDB" id="P73681"/>
<evidence type="ECO:0000313" key="1">
    <source>
        <dbReference type="EMBL" id="BAA17727.1"/>
    </source>
</evidence>
<reference evidence="1 2" key="1">
    <citation type="journal article" date="1995" name="DNA Res.">
        <title>Sequence analysis of the genome of the unicellular cyanobacterium Synechocystis sp. strain PCC6803. I. Sequence features in the 1 Mb region from map positions 64% to 92% of the genome.</title>
        <authorList>
            <person name="Kaneko T."/>
            <person name="Tanaka A."/>
            <person name="Sato S."/>
            <person name="Kotani H."/>
            <person name="Sazuka T."/>
            <person name="Miyajima N."/>
            <person name="Sugiura M."/>
            <person name="Tabata S."/>
        </authorList>
    </citation>
    <scope>NUCLEOTIDE SEQUENCE [LARGE SCALE GENOMIC DNA]</scope>
    <source>
        <strain evidence="2">ATCC 27184 / PCC 6803 / Kazusa</strain>
    </source>
</reference>
<name>P73681_SYNY3</name>
<dbReference type="STRING" id="1148.gene:10498594"/>
<dbReference type="SUPFAM" id="SSF54427">
    <property type="entry name" value="NTF2-like"/>
    <property type="match status" value="1"/>
</dbReference>
<organism evidence="1 2">
    <name type="scientific">Synechocystis sp. (strain ATCC 27184 / PCC 6803 / Kazusa)</name>
    <dbReference type="NCBI Taxonomy" id="1111708"/>
    <lineage>
        <taxon>Bacteria</taxon>
        <taxon>Bacillati</taxon>
        <taxon>Cyanobacteriota</taxon>
        <taxon>Cyanophyceae</taxon>
        <taxon>Synechococcales</taxon>
        <taxon>Merismopediaceae</taxon>
        <taxon>Synechocystis</taxon>
    </lineage>
</organism>
<dbReference type="PIR" id="S77169">
    <property type="entry name" value="S77169"/>
</dbReference>
<reference evidence="1 2" key="2">
    <citation type="journal article" date="1996" name="DNA Res.">
        <title>Sequence analysis of the genome of the unicellular cyanobacterium Synechocystis sp. strain PCC6803. II. Sequence determination of the entire genome and assignment of potential protein-coding regions.</title>
        <authorList>
            <person name="Kaneko T."/>
            <person name="Sato S."/>
            <person name="Kotani H."/>
            <person name="Tanaka A."/>
            <person name="Asamizu E."/>
            <person name="Nakamura Y."/>
            <person name="Miyajima N."/>
            <person name="Hirosawa M."/>
            <person name="Sugiura M."/>
            <person name="Sasamoto S."/>
            <person name="Kimura T."/>
            <person name="Hosouchi T."/>
            <person name="Matsuno A."/>
            <person name="Muraki A."/>
            <person name="Nakazaki N."/>
            <person name="Naruo K."/>
            <person name="Okumura S."/>
            <person name="Shimpo S."/>
            <person name="Takeuchi C."/>
            <person name="Wada T."/>
            <person name="Watanabe A."/>
            <person name="Yamada M."/>
            <person name="Yasuda M."/>
            <person name="Tabata S."/>
        </authorList>
    </citation>
    <scope>NUCLEOTIDE SEQUENCE [LARGE SCALE GENOMIC DNA]</scope>
    <source>
        <strain evidence="2">ATCC 27184 / PCC 6803 / Kazusa</strain>
    </source>
</reference>
<dbReference type="PaxDb" id="1148-1652808"/>
<dbReference type="InParanoid" id="P73681"/>
<proteinExistence type="predicted"/>
<protein>
    <submittedName>
        <fullName evidence="1">Slr2144 protein</fullName>
    </submittedName>
</protein>
<dbReference type="EnsemblBacteria" id="BAA17727">
    <property type="protein sequence ID" value="BAA17727"/>
    <property type="gene ID" value="BAA17727"/>
</dbReference>
<accession>P73681</accession>